<evidence type="ECO:0000313" key="4">
    <source>
        <dbReference type="Proteomes" id="UP000180043"/>
    </source>
</evidence>
<keyword evidence="2" id="KW-1133">Transmembrane helix</keyword>
<organism evidence="3 4">
    <name type="scientific">Mycobacteroides chelonae</name>
    <name type="common">Mycobacterium chelonae</name>
    <dbReference type="NCBI Taxonomy" id="1774"/>
    <lineage>
        <taxon>Bacteria</taxon>
        <taxon>Bacillati</taxon>
        <taxon>Actinomycetota</taxon>
        <taxon>Actinomycetes</taxon>
        <taxon>Mycobacteriales</taxon>
        <taxon>Mycobacteriaceae</taxon>
        <taxon>Mycobacteroides</taxon>
    </lineage>
</organism>
<feature type="transmembrane region" description="Helical" evidence="2">
    <location>
        <begin position="40"/>
        <end position="60"/>
    </location>
</feature>
<accession>A0A1S1LCS4</accession>
<evidence type="ECO:0000256" key="1">
    <source>
        <dbReference type="SAM" id="MobiDB-lite"/>
    </source>
</evidence>
<feature type="region of interest" description="Disordered" evidence="1">
    <location>
        <begin position="252"/>
        <end position="277"/>
    </location>
</feature>
<dbReference type="EMBL" id="MLIQ01000042">
    <property type="protein sequence ID" value="OHU47218.1"/>
    <property type="molecule type" value="Genomic_DNA"/>
</dbReference>
<comment type="caution">
    <text evidence="3">The sequence shown here is derived from an EMBL/GenBank/DDBJ whole genome shotgun (WGS) entry which is preliminary data.</text>
</comment>
<keyword evidence="2" id="KW-0812">Transmembrane</keyword>
<gene>
    <name evidence="3" type="ORF">BKG82_26550</name>
</gene>
<feature type="compositionally biased region" description="Pro residues" evidence="1">
    <location>
        <begin position="98"/>
        <end position="109"/>
    </location>
</feature>
<evidence type="ECO:0000313" key="3">
    <source>
        <dbReference type="EMBL" id="OHU47218.1"/>
    </source>
</evidence>
<sequence>MPGGRSPLRVLQSVRGLNWAQPTAFIISALARRGRFKRQLAIAFTSSAVVGAFMVLGAGAQYPSTIADTATAWLFNGRETGVGPNNQPIPDICVAPPPVKTHAAEPPPAVDDEAAASETPSEAPAPPPAPGLLPDGRPTPEALAIIDGLPPGADVTVATGWILYQLAHPGSGGFPDYPAFYDAYIQTALQLSKKATATDVVATMDPGADYSPYLLLAQAGAYKMMKQGSLKASELQRKELIDALVMTCAGPAGTGKARHTPTTTTEVEEPAQAPIQP</sequence>
<dbReference type="AlphaFoldDB" id="A0A1S1LCS4"/>
<keyword evidence="2" id="KW-0472">Membrane</keyword>
<name>A0A1S1LCS4_MYCCH</name>
<evidence type="ECO:0000256" key="2">
    <source>
        <dbReference type="SAM" id="Phobius"/>
    </source>
</evidence>
<protein>
    <submittedName>
        <fullName evidence="3">Uncharacterized protein</fullName>
    </submittedName>
</protein>
<dbReference type="Proteomes" id="UP000180043">
    <property type="component" value="Unassembled WGS sequence"/>
</dbReference>
<proteinExistence type="predicted"/>
<dbReference type="RefSeq" id="WP_207549172.1">
    <property type="nucleotide sequence ID" value="NZ_MLIQ01000042.1"/>
</dbReference>
<feature type="region of interest" description="Disordered" evidence="1">
    <location>
        <begin position="98"/>
        <end position="141"/>
    </location>
</feature>
<reference evidence="3 4" key="1">
    <citation type="submission" date="2016-10" db="EMBL/GenBank/DDBJ databases">
        <title>Evaluation of Human, Veterinary and Environmental Mycobacterium chelonae Isolates by Core Genome Phylogenomic Analysis, Targeted Gene Comparison, and Anti-microbial Susceptibility Patterns: A Tale of Mistaken Identities.</title>
        <authorList>
            <person name="Fogelson S.B."/>
            <person name="Camus A.C."/>
            <person name="Lorenz W."/>
            <person name="Vasireddy R."/>
            <person name="Vasireddy S."/>
            <person name="Smith T."/>
            <person name="Brown-Elliott B.A."/>
            <person name="Wallace R.J.Jr."/>
            <person name="Hasan N.A."/>
            <person name="Reischl U."/>
            <person name="Sanchez S."/>
        </authorList>
    </citation>
    <scope>NUCLEOTIDE SEQUENCE [LARGE SCALE GENOMIC DNA]</scope>
    <source>
        <strain evidence="3 4">15515</strain>
    </source>
</reference>